<organism evidence="1 2">
    <name type="scientific">Cellulophaga baltica</name>
    <dbReference type="NCBI Taxonomy" id="76594"/>
    <lineage>
        <taxon>Bacteria</taxon>
        <taxon>Pseudomonadati</taxon>
        <taxon>Bacteroidota</taxon>
        <taxon>Flavobacteriia</taxon>
        <taxon>Flavobacteriales</taxon>
        <taxon>Flavobacteriaceae</taxon>
        <taxon>Cellulophaga</taxon>
    </lineage>
</organism>
<name>A0A1G7L9H5_9FLAO</name>
<gene>
    <name evidence="1" type="ORF">SAMN04487992_11636</name>
</gene>
<proteinExistence type="predicted"/>
<keyword evidence="2" id="KW-1185">Reference proteome</keyword>
<evidence type="ECO:0000313" key="1">
    <source>
        <dbReference type="EMBL" id="SDF45690.1"/>
    </source>
</evidence>
<dbReference type="AlphaFoldDB" id="A0A1G7L9H5"/>
<dbReference type="GeneID" id="78062757"/>
<dbReference type="RefSeq" id="WP_024479702.1">
    <property type="nucleotide sequence ID" value="NZ_CANLPS010000008.1"/>
</dbReference>
<sequence>MNTFIIIITGIFGATLTFYFNEHLKQGPVRSSAMLSLVVGLFFHLFPELLNPFLTKNIPVVFIGGSFIGMVSFKAKGTYVILVIASIIFSCIYLHKSQFFNGYGGALGNSAFIALLTTMGISVLFFKRNRLTNRILLARRRIVKRRKTRNKRFF</sequence>
<reference evidence="2" key="1">
    <citation type="submission" date="2016-10" db="EMBL/GenBank/DDBJ databases">
        <authorList>
            <person name="Varghese N."/>
            <person name="Submissions S."/>
        </authorList>
    </citation>
    <scope>NUCLEOTIDE SEQUENCE [LARGE SCALE GENOMIC DNA]</scope>
    <source>
        <strain evidence="2">DSM 24729</strain>
    </source>
</reference>
<dbReference type="eggNOG" id="COG4262">
    <property type="taxonomic scope" value="Bacteria"/>
</dbReference>
<dbReference type="Proteomes" id="UP000182114">
    <property type="component" value="Unassembled WGS sequence"/>
</dbReference>
<accession>A0A1G7L9H5</accession>
<dbReference type="EMBL" id="FNBD01000016">
    <property type="protein sequence ID" value="SDF45690.1"/>
    <property type="molecule type" value="Genomic_DNA"/>
</dbReference>
<evidence type="ECO:0000313" key="2">
    <source>
        <dbReference type="Proteomes" id="UP000182114"/>
    </source>
</evidence>
<protein>
    <submittedName>
        <fullName evidence="1">Uncharacterized protein</fullName>
    </submittedName>
</protein>